<dbReference type="Proteomes" id="UP000366051">
    <property type="component" value="Chromosome"/>
</dbReference>
<evidence type="ECO:0000313" key="1">
    <source>
        <dbReference type="EMBL" id="QGG49442.1"/>
    </source>
</evidence>
<dbReference type="Pfam" id="PF11066">
    <property type="entry name" value="DUF2867"/>
    <property type="match status" value="1"/>
</dbReference>
<accession>A0A5Q2N7Q1</accession>
<evidence type="ECO:0000313" key="2">
    <source>
        <dbReference type="Proteomes" id="UP000366051"/>
    </source>
</evidence>
<gene>
    <name evidence="1" type="ORF">FTV88_3377</name>
</gene>
<organism evidence="1 2">
    <name type="scientific">Heliorestis convoluta</name>
    <dbReference type="NCBI Taxonomy" id="356322"/>
    <lineage>
        <taxon>Bacteria</taxon>
        <taxon>Bacillati</taxon>
        <taxon>Bacillota</taxon>
        <taxon>Clostridia</taxon>
        <taxon>Eubacteriales</taxon>
        <taxon>Heliobacteriaceae</taxon>
        <taxon>Heliorestis</taxon>
    </lineage>
</organism>
<name>A0A5Q2N7Q1_9FIRM</name>
<evidence type="ECO:0008006" key="3">
    <source>
        <dbReference type="Google" id="ProtNLM"/>
    </source>
</evidence>
<dbReference type="EMBL" id="CP045875">
    <property type="protein sequence ID" value="QGG49442.1"/>
    <property type="molecule type" value="Genomic_DNA"/>
</dbReference>
<dbReference type="InterPro" id="IPR021295">
    <property type="entry name" value="DUF2867"/>
</dbReference>
<keyword evidence="2" id="KW-1185">Reference proteome</keyword>
<dbReference type="KEGG" id="hcv:FTV88_3377"/>
<proteinExistence type="predicted"/>
<dbReference type="RefSeq" id="WP_162008091.1">
    <property type="nucleotide sequence ID" value="NZ_CP045875.1"/>
</dbReference>
<sequence length="186" mass="21318">MSKIIVEEVALPVDSVLKESLERVDYVDAYRIPWPEGVEKDVVALIDGLFTSAPAWTTALTEFRNRVVPYFGIKVPESNSQMRAADFDFTPGSKGSFFRVYEREEDEIVVGDDDRHLNFRISFMLDREESNSLKQEDAKVWAVVSTAVQFHNWLGKAYFLPVRPFHRRMVPAMLKSLASKSRVKKA</sequence>
<reference evidence="2" key="1">
    <citation type="submission" date="2019-11" db="EMBL/GenBank/DDBJ databases">
        <title>Genome sequence of Heliorestis convoluta strain HH, an alkaliphilic and minimalistic phototrophic bacterium from a soda lake in Egypt.</title>
        <authorList>
            <person name="Dewey E.D."/>
            <person name="Stokes L.M."/>
            <person name="Burchell B.M."/>
            <person name="Shaffer K.N."/>
            <person name="Huntington A.M."/>
            <person name="Baker J.M."/>
            <person name="Nadendla S."/>
            <person name="Giglio M.G."/>
            <person name="Touchman J.W."/>
            <person name="Blankenship R.E."/>
            <person name="Madigan M.T."/>
            <person name="Sattley W.M."/>
        </authorList>
    </citation>
    <scope>NUCLEOTIDE SEQUENCE [LARGE SCALE GENOMIC DNA]</scope>
    <source>
        <strain evidence="2">HH</strain>
    </source>
</reference>
<dbReference type="AlphaFoldDB" id="A0A5Q2N7Q1"/>
<protein>
    <recommendedName>
        <fullName evidence="3">DUF2867 domain-containing protein</fullName>
    </recommendedName>
</protein>